<reference evidence="4 6" key="1">
    <citation type="journal article" date="2005" name="PLoS Biol.">
        <title>Three Prochlorococcus cyanophage genomes: signature features and ecological interpretations.</title>
        <authorList>
            <person name="Sullivan M.B."/>
            <person name="Coleman M.L."/>
            <person name="Weigele P."/>
            <person name="Rohwer F."/>
            <person name="Chisholm S.W."/>
        </authorList>
    </citation>
    <scope>NUCLEOTIDE SEQUENCE</scope>
</reference>
<sequence>MPLNKLENFIKNSEGRILYVNPNDLDATDGIENQGNSLTKPFKTLQRALIESARFSYLRGNDNDLVEKTTILLFPGEHLIDNRPGFGIKSVSGTATAISPSSAESGAQNTLTLTLNSNFDLTQEDNILYKFNSTEGGVIVPRGTSIVGLDLRKTKVRPKYVPNPTDDNVKSTAIFRVTGACYFWQFSIFDGDESTTVYTDPTNFSSSNRSKPVFSHHKVTCFAYADGVNKLDQFDGLTDLDVYYSKLSNAYNRASIRDIDEKYPATPGGFSKQRPEYEIVGAFNSDRLQVTSIISGDGATPGQVVTVTTSVPHELTGGTPIKIEGVNELTYNISTKVSSVLSDTQFTYLLPYVPPNLKAGPAGGLSAGSAEVSVEVDTVTGASPYIFNCSLRSVYGMQGMNADGAKATGFRSMVVAQFTGISLQKDDRAFVKYNKNSRSYDGISYQRQTGELLSSESSSLNAATVYHLDKDAVYRDGWKTAHITIQNDAILQIVSVFAIGYHIHFLGKSGGDASITNSNSNFGQFALAADGFKKESFDKDNKGFISAIIAPKAVVSTEANIELNQLDTSVHTAYKTADTSTNKILSRSKLFLLGQTNENLVPSEIAQGYRIGARVGEKFYIDLANGTKVQATICMSNKEIVGGNASTVTSSVQVTSEKEYEGTHNDTTQGSASIEHKIVLNNLRSIGAKHDLNNGESIRIIAEDADLPEGLDPHRIYYAITNEKNSSRQDGISLDDYTIQIASSKTNADRTTPQYIKTVSNPAAGKLKIISRVSDKKPGDLGHPMQFDSTVTVQLEGGGTSTGNWFIHVDGTSDNTAATYNTVWDNFANLDADDEDIPYIQRLNDSRSLDDKLYKFRYVIPKELENARDPNDSFIIQDSSSTNVRALADFTRTSLEAKDYDFNRNTRFISYLDYNSTTKIVTIRSDKSHNLNAGEQIILKNIICTVNASGAADKGYNGTFLVNSIINDKVFTYKTTDILGNVHNVGTYGNDTHTRTLSLPRFERNNNQENLFIYRTETILPYVEGAQDGVYHMYVLNGSNTIEEEFAAGKYNQNVVNLYPELDRDNVNDNPQEASSYAKRFPIGDVVTNDLKKSITRETANKLINSFGVANTISDVTDNTTSAVLTLTREHDLGGLKYGGTLAGGGGHTDGTYYNVKLFDDASAPASAVWKGATAKVVVSGGAVTEYEITEPGSAYKSTLSPLYFDSSLVAQGGIGGAPSSNIAITDANISLANSGYVQVTGISTGTDQYFRVNDATDINKININKTASETILNGQTVVSVGPIVEVSTSSGTDTTTFNCSTAHGLLKGNRFRVLNASDANLGDFIVTEVVDVDSFTALTPGGLTSPKYILKHGLSANDGNSGKQGESLGVRGVAFYDNESLVLNDTITSVTDEIKVTLPGGGTTAASIQARFPLGSFIQVDSEIMRVVDETIGSGTTLKVIRGALGTIVDNHVLNSQIKKIKPLSVELRRPSILRASGHTFEYLGYGPGNYSTGLPQVQLKSLTEREEFLSQSQETSCGTVVYTGMNDKGDFYIGNTKISSDSGEQITFDIPIPTVTGEDPSTLSVVFDEVIIKDRLLVEGGSSNTILSQFNGPVTFNGNVRFNKDLKVATNLTVDGIVKFNNETVASSTCGVTPTGSLVVKGGVSIGDKVSATGAVSLNVLDGIVRICENAASTSSTTGALIVGGGVGIAGQLSLGGVLDVTGSINAGGGLHLPDNVKLTAGGTTSGPYFSIEHDVVGGVRNNIIKDESLSNIYLRSDANIEIGNKDGTEQGLIYTAGAGIKLRHGTTLRFETNTSGAKVHGALEVTDDITAYSTSDARLKNDVKPIQDSLAKVNSISGNTFTWNEASKKEGQEDTGVIAQEISAIGLPGTVTIREDGTYAVDYEKLVPLLLEAIKELSNKVDTLS</sequence>
<dbReference type="Proteomes" id="UP000013923">
    <property type="component" value="Genome"/>
</dbReference>
<comment type="subcellular location">
    <subcellularLocation>
        <location evidence="1">Virion</location>
    </subcellularLocation>
</comment>
<evidence type="ECO:0000313" key="7">
    <source>
        <dbReference type="Proteomes" id="UP000013923"/>
    </source>
</evidence>
<reference evidence="4 6" key="3">
    <citation type="journal article" date="2010" name="Environ. Microbiol.">
        <title>Genomic analysis of oceanic cyanobacterial myoviruses compared with T4-like myoviruses from diverse hosts and environments.</title>
        <authorList>
            <person name="Sullivan M.B."/>
            <person name="Huang K.H."/>
            <person name="Ignacio-Espinoza J.C."/>
            <person name="Berlin A.M."/>
            <person name="Kelly L."/>
            <person name="Weigele P.R."/>
            <person name="DeFrancesco A.S."/>
            <person name="Kern S.E."/>
            <person name="Thompson L.R."/>
            <person name="Young S."/>
            <person name="Yandava C."/>
            <person name="Fu R."/>
            <person name="Krastins B."/>
            <person name="Chase M."/>
            <person name="Sarracino D."/>
            <person name="Osburne M.S."/>
            <person name="Henn M.R."/>
            <person name="Chisholm S.W."/>
        </authorList>
    </citation>
    <scope>NUCLEOTIDE SEQUENCE [LARGE SCALE GENOMIC DNA]</scope>
</reference>
<keyword evidence="2" id="KW-0946">Virion</keyword>
<evidence type="ECO:0000313" key="4">
    <source>
        <dbReference type="EMBL" id="AAX44411.1"/>
    </source>
</evidence>
<keyword evidence="6" id="KW-1185">Reference proteome</keyword>
<dbReference type="GO" id="GO:0098015">
    <property type="term" value="C:virus tail"/>
    <property type="evidence" value="ECO:0007669"/>
    <property type="project" value="UniProtKB-KW"/>
</dbReference>
<accession>Q58MX1</accession>
<dbReference type="RefSeq" id="YP_214265.1">
    <property type="nucleotide sequence ID" value="NC_006883.2"/>
</dbReference>
<reference evidence="5 7" key="2">
    <citation type="submission" date="2009-10" db="EMBL/GenBank/DDBJ databases">
        <title>The Genome Sequence of Prochlorococcus phage P-SSM2.</title>
        <authorList>
            <consortium name="The Broad Institute Genome Sequencing Platform"/>
            <person name="Henn M.R."/>
            <person name="Sullivan M.S."/>
            <person name="Osburne M.S."/>
            <person name="Levin J."/>
            <person name="Malboeuf C."/>
            <person name="Casali M."/>
            <person name="Russ C."/>
            <person name="Lennon N."/>
            <person name="Chapman S.B."/>
            <person name="Erlich R."/>
            <person name="Young S.K."/>
            <person name="Koehrsen M."/>
            <person name="Yandava C."/>
            <person name="Zeng Q."/>
            <person name="Alvarado L."/>
            <person name="Anderson S."/>
            <person name="Berlin A."/>
            <person name="Borenstein D."/>
            <person name="Chen Z."/>
            <person name="Engels R."/>
            <person name="Freedman E."/>
            <person name="Gellesch M."/>
            <person name="Goldberg J."/>
            <person name="Green L."/>
            <person name="Griggs A."/>
            <person name="Gujja S."/>
            <person name="Heilman E.R."/>
            <person name="Heiman D."/>
            <person name="Hepburn T."/>
            <person name="Howarth C."/>
            <person name="Jen D."/>
            <person name="Larson L."/>
            <person name="Lewis B."/>
            <person name="Mehta T."/>
            <person name="Park D."/>
            <person name="Pearson M."/>
            <person name="Richards J."/>
            <person name="Rizzolo K."/>
            <person name="Roberts A."/>
            <person name="Ryan E."/>
            <person name="Saif S."/>
            <person name="Shea T."/>
            <person name="Shenoy N."/>
            <person name="Sisk P."/>
            <person name="Stolte C."/>
            <person name="Sykes S."/>
            <person name="Walk T."/>
            <person name="White J."/>
            <person name="Yu Q."/>
            <person name="Coleman M.L."/>
            <person name="Huang K.H."/>
            <person name="Weigele P.R."/>
            <person name="DeFrancesco A.S."/>
            <person name="Kern S.E."/>
            <person name="Thompson L.R."/>
            <person name="Fu R."/>
            <person name="Hombeck B."/>
            <person name="Chisholm S.W."/>
            <person name="Haas B."/>
            <person name="Nusbaum C."/>
            <person name="Birren B."/>
        </authorList>
    </citation>
    <scope>NUCLEOTIDE SEQUENCE [LARGE SCALE GENOMIC DNA]</scope>
    <source>
        <strain evidence="5">P-SSM2</strain>
    </source>
</reference>
<evidence type="ECO:0000259" key="3">
    <source>
        <dbReference type="PROSITE" id="PS51688"/>
    </source>
</evidence>
<evidence type="ECO:0000313" key="5">
    <source>
        <dbReference type="EMBL" id="ACY75909.1"/>
    </source>
</evidence>
<name>Q58MX1_BPPRM</name>
<dbReference type="Proteomes" id="UP000000991">
    <property type="component" value="Segment"/>
</dbReference>
<gene>
    <name evidence="5" type="ORF">PCMG_00033</name>
    <name evidence="4" type="ORF">PSSM2_033</name>
</gene>
<dbReference type="EMBL" id="AY939844">
    <property type="protein sequence ID" value="AAX44411.1"/>
    <property type="molecule type" value="Genomic_DNA"/>
</dbReference>
<organism evidence="4 6">
    <name type="scientific">Prochlorococcus phage P-SSM2</name>
    <dbReference type="NCBI Taxonomy" id="268746"/>
    <lineage>
        <taxon>Viruses</taxon>
        <taxon>Duplodnaviria</taxon>
        <taxon>Heunggongvirae</taxon>
        <taxon>Uroviricota</taxon>
        <taxon>Caudoviricetes</taxon>
        <taxon>Pantevenvirales</taxon>
        <taxon>Kyanoviridae</taxon>
        <taxon>Salacisavirus</taxon>
        <taxon>Salacisavirus pssm2</taxon>
    </lineage>
</organism>
<proteinExistence type="predicted"/>
<dbReference type="EMBL" id="GU071092">
    <property type="protein sequence ID" value="ACY75909.1"/>
    <property type="molecule type" value="Genomic_DNA"/>
</dbReference>
<keyword evidence="2" id="KW-1227">Viral tail protein</keyword>
<dbReference type="GeneID" id="3294385"/>
<protein>
    <submittedName>
        <fullName evidence="4">Fiber</fullName>
    </submittedName>
    <submittedName>
        <fullName evidence="5">Predicted protein</fullName>
    </submittedName>
</protein>
<evidence type="ECO:0000256" key="1">
    <source>
        <dbReference type="ARBA" id="ARBA00004328"/>
    </source>
</evidence>
<organismHost>
    <name type="scientific">Prochlorococcus</name>
    <dbReference type="NCBI Taxonomy" id="1218"/>
</organismHost>
<dbReference type="PROSITE" id="PS51688">
    <property type="entry name" value="ICA"/>
    <property type="match status" value="1"/>
</dbReference>
<dbReference type="Pfam" id="PF13884">
    <property type="entry name" value="Peptidase_S74"/>
    <property type="match status" value="1"/>
</dbReference>
<dbReference type="KEGG" id="vg:3294385"/>
<evidence type="ECO:0000256" key="2">
    <source>
        <dbReference type="ARBA" id="ARBA00022732"/>
    </source>
</evidence>
<feature type="domain" description="Peptidase S74" evidence="3">
    <location>
        <begin position="1818"/>
        <end position="1908"/>
    </location>
</feature>
<dbReference type="InterPro" id="IPR030392">
    <property type="entry name" value="S74_ICA"/>
</dbReference>
<evidence type="ECO:0000313" key="6">
    <source>
        <dbReference type="Proteomes" id="UP000000991"/>
    </source>
</evidence>